<dbReference type="HOGENOM" id="CLU_2420330_0_0_6"/>
<dbReference type="Proteomes" id="UP000013009">
    <property type="component" value="Unassembled WGS sequence"/>
</dbReference>
<protein>
    <recommendedName>
        <fullName evidence="4">DUF2523 domain-containing protein</fullName>
    </recommendedName>
</protein>
<proteinExistence type="predicted"/>
<dbReference type="InterPro" id="IPR019670">
    <property type="entry name" value="DUF2523"/>
</dbReference>
<keyword evidence="3" id="KW-1185">Reference proteome</keyword>
<reference evidence="2 3" key="1">
    <citation type="submission" date="2013-02" db="EMBL/GenBank/DDBJ databases">
        <title>The Genome Sequence of Acinetobacter sp. NIPH 1859.</title>
        <authorList>
            <consortium name="The Broad Institute Genome Sequencing Platform"/>
            <consortium name="The Broad Institute Genome Sequencing Center for Infectious Disease"/>
            <person name="Cerqueira G."/>
            <person name="Feldgarden M."/>
            <person name="Courvalin P."/>
            <person name="Perichon B."/>
            <person name="Grillot-Courvalin C."/>
            <person name="Clermont D."/>
            <person name="Rocha E."/>
            <person name="Yoon E.-J."/>
            <person name="Nemec A."/>
            <person name="Walker B."/>
            <person name="Young S.K."/>
            <person name="Zeng Q."/>
            <person name="Gargeya S."/>
            <person name="Fitzgerald M."/>
            <person name="Haas B."/>
            <person name="Abouelleil A."/>
            <person name="Alvarado L."/>
            <person name="Arachchi H.M."/>
            <person name="Berlin A.M."/>
            <person name="Chapman S.B."/>
            <person name="Dewar J."/>
            <person name="Goldberg J."/>
            <person name="Griggs A."/>
            <person name="Gujja S."/>
            <person name="Hansen M."/>
            <person name="Howarth C."/>
            <person name="Imamovic A."/>
            <person name="Larimer J."/>
            <person name="McCowan C."/>
            <person name="Murphy C."/>
            <person name="Neiman D."/>
            <person name="Pearson M."/>
            <person name="Priest M."/>
            <person name="Roberts A."/>
            <person name="Saif S."/>
            <person name="Shea T."/>
            <person name="Sisk P."/>
            <person name="Sykes S."/>
            <person name="Wortman J."/>
            <person name="Nusbaum C."/>
            <person name="Birren B."/>
        </authorList>
    </citation>
    <scope>NUCLEOTIDE SEQUENCE [LARGE SCALE GENOMIC DNA]</scope>
    <source>
        <strain evidence="2 3">NIPH 1859</strain>
    </source>
</reference>
<evidence type="ECO:0000256" key="1">
    <source>
        <dbReference type="SAM" id="Phobius"/>
    </source>
</evidence>
<keyword evidence="1" id="KW-0472">Membrane</keyword>
<keyword evidence="1" id="KW-1133">Transmembrane helix</keyword>
<dbReference type="RefSeq" id="WP_005275528.1">
    <property type="nucleotide sequence ID" value="NZ_KB850195.1"/>
</dbReference>
<keyword evidence="1" id="KW-0812">Transmembrane</keyword>
<dbReference type="OrthoDB" id="9869450at2"/>
<dbReference type="Pfam" id="PF10734">
    <property type="entry name" value="DUF2523"/>
    <property type="match status" value="1"/>
</dbReference>
<accession>N9PIK5</accession>
<feature type="transmembrane region" description="Helical" evidence="1">
    <location>
        <begin position="54"/>
        <end position="80"/>
    </location>
</feature>
<gene>
    <name evidence="2" type="ORF">F889_02929</name>
</gene>
<name>N9PIK5_9GAMM</name>
<sequence>MGKFLYGIFDLFANNFVRQILTSLGVGIVTGLPFYLFLSSYVTSAASHIESLPFIGLMAVFGVPEAIGIIFTAILTRAYWEAMRIRMAKRS</sequence>
<comment type="caution">
    <text evidence="2">The sequence shown here is derived from an EMBL/GenBank/DDBJ whole genome shotgun (WGS) entry which is preliminary data.</text>
</comment>
<evidence type="ECO:0000313" key="2">
    <source>
        <dbReference type="EMBL" id="ENX33379.1"/>
    </source>
</evidence>
<dbReference type="AlphaFoldDB" id="N9PIK5"/>
<evidence type="ECO:0000313" key="3">
    <source>
        <dbReference type="Proteomes" id="UP000013009"/>
    </source>
</evidence>
<dbReference type="EMBL" id="APRZ01000018">
    <property type="protein sequence ID" value="ENX33379.1"/>
    <property type="molecule type" value="Genomic_DNA"/>
</dbReference>
<feature type="transmembrane region" description="Helical" evidence="1">
    <location>
        <begin position="20"/>
        <end position="42"/>
    </location>
</feature>
<evidence type="ECO:0008006" key="4">
    <source>
        <dbReference type="Google" id="ProtNLM"/>
    </source>
</evidence>
<organism evidence="2 3">
    <name type="scientific">Acinetobacter colistiniresistens</name>
    <dbReference type="NCBI Taxonomy" id="280145"/>
    <lineage>
        <taxon>Bacteria</taxon>
        <taxon>Pseudomonadati</taxon>
        <taxon>Pseudomonadota</taxon>
        <taxon>Gammaproteobacteria</taxon>
        <taxon>Moraxellales</taxon>
        <taxon>Moraxellaceae</taxon>
        <taxon>Acinetobacter</taxon>
    </lineage>
</organism>